<accession>A0A7J2TB21</accession>
<protein>
    <submittedName>
        <fullName evidence="1">Uncharacterized protein</fullName>
    </submittedName>
</protein>
<dbReference type="EMBL" id="DSLL01000052">
    <property type="protein sequence ID" value="HEH31531.1"/>
    <property type="molecule type" value="Genomic_DNA"/>
</dbReference>
<reference evidence="1" key="1">
    <citation type="journal article" date="2020" name="mSystems">
        <title>Genome- and Community-Level Interaction Insights into Carbon Utilization and Element Cycling Functions of Hydrothermarchaeota in Hydrothermal Sediment.</title>
        <authorList>
            <person name="Zhou Z."/>
            <person name="Liu Y."/>
            <person name="Xu W."/>
            <person name="Pan J."/>
            <person name="Luo Z.H."/>
            <person name="Li M."/>
        </authorList>
    </citation>
    <scope>NUCLEOTIDE SEQUENCE [LARGE SCALE GENOMIC DNA]</scope>
    <source>
        <strain evidence="1">SpSt-27</strain>
    </source>
</reference>
<proteinExistence type="predicted"/>
<organism evidence="1">
    <name type="scientific">Ignisphaera aggregans</name>
    <dbReference type="NCBI Taxonomy" id="334771"/>
    <lineage>
        <taxon>Archaea</taxon>
        <taxon>Thermoproteota</taxon>
        <taxon>Thermoprotei</taxon>
        <taxon>Desulfurococcales</taxon>
        <taxon>Desulfurococcaceae</taxon>
        <taxon>Ignisphaera</taxon>
    </lineage>
</organism>
<dbReference type="AlphaFoldDB" id="A0A7J2TB21"/>
<gene>
    <name evidence="1" type="ORF">ENP99_05435</name>
</gene>
<evidence type="ECO:0000313" key="1">
    <source>
        <dbReference type="EMBL" id="HEH31531.1"/>
    </source>
</evidence>
<comment type="caution">
    <text evidence="1">The sequence shown here is derived from an EMBL/GenBank/DDBJ whole genome shotgun (WGS) entry which is preliminary data.</text>
</comment>
<sequence length="164" mass="19691">MSNEKKEKYYYKWLREHKRITLYLKKEEYEALEKLASKQNMTVRDFLVKFARSADDLHWRGFLDALKMFAENPRGFYNVVRKVYHEGDLAFFEAPCSVCGKPMLFTHRDPNWSKIKSVLLNAFRDWGHKDCIEEKERARLQHSLTHGKELEELKKYLKQSPSLK</sequence>
<name>A0A7J2TB21_9CREN</name>